<sequence length="101" mass="11755">MNSGAVFCLETELIFIGQNLTADRYINETLANYVVPYGPYIGNDFLLMHDNARPQIICKKWGFAFYHGQQEILALIKFSMWWTCWDDVLGGGRDHRKTYRS</sequence>
<reference evidence="1 2" key="1">
    <citation type="journal article" date="2024" name="BMC Genomics">
        <title>De novo assembly and annotation of Popillia japonica's genome with initial clues to its potential as an invasive pest.</title>
        <authorList>
            <person name="Cucini C."/>
            <person name="Boschi S."/>
            <person name="Funari R."/>
            <person name="Cardaioli E."/>
            <person name="Iannotti N."/>
            <person name="Marturano G."/>
            <person name="Paoli F."/>
            <person name="Bruttini M."/>
            <person name="Carapelli A."/>
            <person name="Frati F."/>
            <person name="Nardi F."/>
        </authorList>
    </citation>
    <scope>NUCLEOTIDE SEQUENCE [LARGE SCALE GENOMIC DNA]</scope>
    <source>
        <strain evidence="1">DMR45628</strain>
    </source>
</reference>
<accession>A0AAW1HSW5</accession>
<protein>
    <submittedName>
        <fullName evidence="1">Uncharacterized protein</fullName>
    </submittedName>
</protein>
<name>A0AAW1HSW5_POPJA</name>
<evidence type="ECO:0000313" key="2">
    <source>
        <dbReference type="Proteomes" id="UP001458880"/>
    </source>
</evidence>
<organism evidence="1 2">
    <name type="scientific">Popillia japonica</name>
    <name type="common">Japanese beetle</name>
    <dbReference type="NCBI Taxonomy" id="7064"/>
    <lineage>
        <taxon>Eukaryota</taxon>
        <taxon>Metazoa</taxon>
        <taxon>Ecdysozoa</taxon>
        <taxon>Arthropoda</taxon>
        <taxon>Hexapoda</taxon>
        <taxon>Insecta</taxon>
        <taxon>Pterygota</taxon>
        <taxon>Neoptera</taxon>
        <taxon>Endopterygota</taxon>
        <taxon>Coleoptera</taxon>
        <taxon>Polyphaga</taxon>
        <taxon>Scarabaeiformia</taxon>
        <taxon>Scarabaeidae</taxon>
        <taxon>Rutelinae</taxon>
        <taxon>Popillia</taxon>
    </lineage>
</organism>
<comment type="caution">
    <text evidence="1">The sequence shown here is derived from an EMBL/GenBank/DDBJ whole genome shotgun (WGS) entry which is preliminary data.</text>
</comment>
<evidence type="ECO:0000313" key="1">
    <source>
        <dbReference type="EMBL" id="KAK9679559.1"/>
    </source>
</evidence>
<proteinExistence type="predicted"/>
<dbReference type="EMBL" id="JASPKY010001009">
    <property type="protein sequence ID" value="KAK9679559.1"/>
    <property type="molecule type" value="Genomic_DNA"/>
</dbReference>
<dbReference type="AlphaFoldDB" id="A0AAW1HSW5"/>
<gene>
    <name evidence="1" type="ORF">QE152_g39895</name>
</gene>
<dbReference type="Proteomes" id="UP001458880">
    <property type="component" value="Unassembled WGS sequence"/>
</dbReference>
<keyword evidence="2" id="KW-1185">Reference proteome</keyword>